<dbReference type="InterPro" id="IPR029063">
    <property type="entry name" value="SAM-dependent_MTases_sf"/>
</dbReference>
<dbReference type="Proteomes" id="UP000283128">
    <property type="component" value="Unassembled WGS sequence"/>
</dbReference>
<proteinExistence type="predicted"/>
<dbReference type="AlphaFoldDB" id="A0A437PJV9"/>
<protein>
    <submittedName>
        <fullName evidence="1">SAM-dependent methyltransferase</fullName>
    </submittedName>
</protein>
<dbReference type="RefSeq" id="WP_127829946.1">
    <property type="nucleotide sequence ID" value="NZ_RZYA01000010.1"/>
</dbReference>
<accession>A0A437PJV9</accession>
<name>A0A437PJV9_9ACTN</name>
<evidence type="ECO:0000313" key="1">
    <source>
        <dbReference type="EMBL" id="RVU22580.1"/>
    </source>
</evidence>
<keyword evidence="1" id="KW-0489">Methyltransferase</keyword>
<dbReference type="GO" id="GO:0008168">
    <property type="term" value="F:methyltransferase activity"/>
    <property type="evidence" value="ECO:0007669"/>
    <property type="project" value="UniProtKB-KW"/>
</dbReference>
<dbReference type="OrthoDB" id="3850475at2"/>
<evidence type="ECO:0000313" key="2">
    <source>
        <dbReference type="Proteomes" id="UP000283128"/>
    </source>
</evidence>
<reference evidence="1 2" key="1">
    <citation type="submission" date="2019-01" db="EMBL/GenBank/DDBJ databases">
        <title>Genome sequences of Streptomyces and Rhizobium isolates collected from root and soil.</title>
        <authorList>
            <person name="Chhettri S."/>
            <person name="Sevigny J.L."/>
            <person name="Sen A."/>
            <person name="Ennis N."/>
            <person name="Tisa L."/>
        </authorList>
    </citation>
    <scope>NUCLEOTIDE SEQUENCE [LARGE SCALE GENOMIC DNA]</scope>
    <source>
        <strain evidence="1 2">San01</strain>
    </source>
</reference>
<organism evidence="1 2">
    <name type="scientific">Streptomyces antnestii</name>
    <dbReference type="NCBI Taxonomy" id="2494256"/>
    <lineage>
        <taxon>Bacteria</taxon>
        <taxon>Bacillati</taxon>
        <taxon>Actinomycetota</taxon>
        <taxon>Actinomycetes</taxon>
        <taxon>Kitasatosporales</taxon>
        <taxon>Streptomycetaceae</taxon>
        <taxon>Streptomyces</taxon>
    </lineage>
</organism>
<comment type="caution">
    <text evidence="1">The sequence shown here is derived from an EMBL/GenBank/DDBJ whole genome shotgun (WGS) entry which is preliminary data.</text>
</comment>
<dbReference type="SUPFAM" id="SSF53335">
    <property type="entry name" value="S-adenosyl-L-methionine-dependent methyltransferases"/>
    <property type="match status" value="1"/>
</dbReference>
<keyword evidence="1" id="KW-0808">Transferase</keyword>
<sequence>MTPTLVRRHRSHAGRVPSVDRCARARDWAEIQERMLVPLYEAVYERLEVGGAAGTRLLGLGCGSGLALLMAAARGAAVTGVEAAAPERLALARERLQGESLQSESLQGDRADAWGTRARGGARLVEGDPADAVGPGDPPFDLITAFQPVGGTAGDSEGLCALLESAAPLAERGAPVVLAGWGPPERCATSSVLRVATKLADPLRGAGSWRPALRDDLEEITHRAGLRPDGSGRVACPFGYADMDSAVRGLLSTGLFDAAIGATDPAQVEKEMTEALHPHQRRDGTVWMPNVFRYVIARTT</sequence>
<dbReference type="Gene3D" id="3.40.50.150">
    <property type="entry name" value="Vaccinia Virus protein VP39"/>
    <property type="match status" value="1"/>
</dbReference>
<gene>
    <name evidence="1" type="ORF">EOT10_21705</name>
</gene>
<dbReference type="EMBL" id="RZYA01000010">
    <property type="protein sequence ID" value="RVU22580.1"/>
    <property type="molecule type" value="Genomic_DNA"/>
</dbReference>
<keyword evidence="2" id="KW-1185">Reference proteome</keyword>
<dbReference type="GO" id="GO:0032259">
    <property type="term" value="P:methylation"/>
    <property type="evidence" value="ECO:0007669"/>
    <property type="project" value="UniProtKB-KW"/>
</dbReference>